<dbReference type="SMART" id="SM00793">
    <property type="entry name" value="AgrB"/>
    <property type="match status" value="1"/>
</dbReference>
<keyword evidence="5" id="KW-0378">Hydrolase</keyword>
<evidence type="ECO:0000313" key="10">
    <source>
        <dbReference type="Proteomes" id="UP000531659"/>
    </source>
</evidence>
<dbReference type="AlphaFoldDB" id="A0A7Y3T0T9"/>
<gene>
    <name evidence="9" type="ORF">HLQ16_22185</name>
</gene>
<feature type="transmembrane region" description="Helical" evidence="8">
    <location>
        <begin position="107"/>
        <end position="125"/>
    </location>
</feature>
<evidence type="ECO:0000256" key="7">
    <source>
        <dbReference type="ARBA" id="ARBA00023136"/>
    </source>
</evidence>
<dbReference type="Proteomes" id="UP000531659">
    <property type="component" value="Unassembled WGS sequence"/>
</dbReference>
<feature type="transmembrane region" description="Helical" evidence="8">
    <location>
        <begin position="82"/>
        <end position="101"/>
    </location>
</feature>
<evidence type="ECO:0000256" key="5">
    <source>
        <dbReference type="ARBA" id="ARBA00022801"/>
    </source>
</evidence>
<evidence type="ECO:0000256" key="3">
    <source>
        <dbReference type="ARBA" id="ARBA00022670"/>
    </source>
</evidence>
<feature type="transmembrane region" description="Helical" evidence="8">
    <location>
        <begin position="169"/>
        <end position="189"/>
    </location>
</feature>
<dbReference type="GO" id="GO:0008233">
    <property type="term" value="F:peptidase activity"/>
    <property type="evidence" value="ECO:0007669"/>
    <property type="project" value="UniProtKB-KW"/>
</dbReference>
<dbReference type="GO" id="GO:0006508">
    <property type="term" value="P:proteolysis"/>
    <property type="evidence" value="ECO:0007669"/>
    <property type="project" value="UniProtKB-KW"/>
</dbReference>
<dbReference type="InterPro" id="IPR006741">
    <property type="entry name" value="AgrB"/>
</dbReference>
<dbReference type="GO" id="GO:0016020">
    <property type="term" value="C:membrane"/>
    <property type="evidence" value="ECO:0007669"/>
    <property type="project" value="InterPro"/>
</dbReference>
<keyword evidence="7 8" id="KW-0472">Membrane</keyword>
<keyword evidence="2" id="KW-0673">Quorum sensing</keyword>
<keyword evidence="1" id="KW-1003">Cell membrane</keyword>
<accession>A0A7Y3T0T9</accession>
<proteinExistence type="predicted"/>
<evidence type="ECO:0000256" key="8">
    <source>
        <dbReference type="SAM" id="Phobius"/>
    </source>
</evidence>
<keyword evidence="6 8" id="KW-1133">Transmembrane helix</keyword>
<feature type="transmembrane region" description="Helical" evidence="8">
    <location>
        <begin position="145"/>
        <end position="163"/>
    </location>
</feature>
<keyword evidence="3" id="KW-0645">Protease</keyword>
<sequence>MRLSEKFSMNLSNYIKKTLPNKTEEELEIIRYGTEVLFMNITKLPIILAVGYILGLFWYTLYTLIIFGILRRFVGGIHARKSITCLISTGFIILGAIYISLAYPLTIIAKLFIFIVVLYVFLKYAPADTEEKPYLDKSVRQNLKIKSILTASVYFFLSIFINDPFLSNVFLHILWIEAILICPITYKILNRRYNNYEYYRENI</sequence>
<reference evidence="9 10" key="1">
    <citation type="submission" date="2020-05" db="EMBL/GenBank/DDBJ databases">
        <title>Complete genome of Clostridium estertheticum subspecies estertheticum, isolated from Vacuum packed lamb meat from New Zealand imported to Switzerland.</title>
        <authorList>
            <person name="Wambui J."/>
            <person name="Stevens M.J.A."/>
            <person name="Stephan R."/>
        </authorList>
    </citation>
    <scope>NUCLEOTIDE SEQUENCE [LARGE SCALE GENOMIC DNA]</scope>
    <source>
        <strain evidence="9 10">CEST001</strain>
    </source>
</reference>
<feature type="transmembrane region" description="Helical" evidence="8">
    <location>
        <begin position="46"/>
        <end position="70"/>
    </location>
</feature>
<evidence type="ECO:0000256" key="6">
    <source>
        <dbReference type="ARBA" id="ARBA00022989"/>
    </source>
</evidence>
<evidence type="ECO:0000256" key="4">
    <source>
        <dbReference type="ARBA" id="ARBA00022692"/>
    </source>
</evidence>
<comment type="caution">
    <text evidence="9">The sequence shown here is derived from an EMBL/GenBank/DDBJ whole genome shotgun (WGS) entry which is preliminary data.</text>
</comment>
<dbReference type="Pfam" id="PF04647">
    <property type="entry name" value="AgrB"/>
    <property type="match status" value="1"/>
</dbReference>
<dbReference type="EMBL" id="JABEYB010000027">
    <property type="protein sequence ID" value="NNU78603.1"/>
    <property type="molecule type" value="Genomic_DNA"/>
</dbReference>
<organism evidence="9 10">
    <name type="scientific">Clostridium estertheticum</name>
    <dbReference type="NCBI Taxonomy" id="238834"/>
    <lineage>
        <taxon>Bacteria</taxon>
        <taxon>Bacillati</taxon>
        <taxon>Bacillota</taxon>
        <taxon>Clostridia</taxon>
        <taxon>Eubacteriales</taxon>
        <taxon>Clostridiaceae</taxon>
        <taxon>Clostridium</taxon>
    </lineage>
</organism>
<name>A0A7Y3T0T9_9CLOT</name>
<dbReference type="GO" id="GO:0009372">
    <property type="term" value="P:quorum sensing"/>
    <property type="evidence" value="ECO:0007669"/>
    <property type="project" value="UniProtKB-KW"/>
</dbReference>
<keyword evidence="4 8" id="KW-0812">Transmembrane</keyword>
<evidence type="ECO:0000256" key="2">
    <source>
        <dbReference type="ARBA" id="ARBA00022654"/>
    </source>
</evidence>
<protein>
    <submittedName>
        <fullName evidence="9">Accessory regulator AgrB</fullName>
    </submittedName>
</protein>
<dbReference type="RefSeq" id="WP_171299148.1">
    <property type="nucleotide sequence ID" value="NZ_CP087101.1"/>
</dbReference>
<evidence type="ECO:0000256" key="1">
    <source>
        <dbReference type="ARBA" id="ARBA00022475"/>
    </source>
</evidence>
<evidence type="ECO:0000313" key="9">
    <source>
        <dbReference type="EMBL" id="NNU78603.1"/>
    </source>
</evidence>